<name>A0A381ZAP7_9ZZZZ</name>
<dbReference type="AlphaFoldDB" id="A0A381ZAP7"/>
<protein>
    <recommendedName>
        <fullName evidence="1">Endonuclease/exonuclease/phosphatase domain-containing protein</fullName>
    </recommendedName>
</protein>
<feature type="domain" description="Endonuclease/exonuclease/phosphatase" evidence="1">
    <location>
        <begin position="29"/>
        <end position="319"/>
    </location>
</feature>
<organism evidence="2">
    <name type="scientific">marine metagenome</name>
    <dbReference type="NCBI Taxonomy" id="408172"/>
    <lineage>
        <taxon>unclassified sequences</taxon>
        <taxon>metagenomes</taxon>
        <taxon>ecological metagenomes</taxon>
    </lineage>
</organism>
<dbReference type="PANTHER" id="PTHR42834">
    <property type="entry name" value="ENDONUCLEASE/EXONUCLEASE/PHOSPHATASE FAMILY PROTEIN (AFU_ORTHOLOGUE AFUA_3G09210)"/>
    <property type="match status" value="1"/>
</dbReference>
<dbReference type="Pfam" id="PF19580">
    <property type="entry name" value="Exo_endo_phos_3"/>
    <property type="match status" value="1"/>
</dbReference>
<dbReference type="EMBL" id="UINC01020597">
    <property type="protein sequence ID" value="SVA86346.1"/>
    <property type="molecule type" value="Genomic_DNA"/>
</dbReference>
<proteinExistence type="predicted"/>
<dbReference type="Gene3D" id="3.60.10.10">
    <property type="entry name" value="Endonuclease/exonuclease/phosphatase"/>
    <property type="match status" value="1"/>
</dbReference>
<sequence length="322" mass="36865">MKKKFHFVILITFSLNNFSCDQDSQPLVIGYWNIENLFDMIDDPDKNDDEFSIGGRKNVTQEIYELKLSHSAEVLTDLNADVVGLSEVENELVLKELVQIIPNRNYNYIHYDSPDERGIDNTLIYDPTRFKVLYSKPIPNTLPGGDKTRDILYVKGEYGGETIHLFVNHWPSNYGGREKSIPKRASTAQLIVKEILSILSKNASAEILLLGDFNENPNEMNIQSLKTVGLTSLMEPMLGEPKKGTYVYRGEDYFYDQIIIHASLQDQEGLGIDPESLYILDLPKYRQQEGRYAHYPYRFWVGNNVLGGYSDHLAVRVSIIKK</sequence>
<dbReference type="PANTHER" id="PTHR42834:SF1">
    <property type="entry name" value="ENDONUCLEASE_EXONUCLEASE_PHOSPHATASE FAMILY PROTEIN (AFU_ORTHOLOGUE AFUA_3G09210)"/>
    <property type="match status" value="1"/>
</dbReference>
<accession>A0A381ZAP7</accession>
<gene>
    <name evidence="2" type="ORF">METZ01_LOCUS139200</name>
</gene>
<dbReference type="InterPro" id="IPR005135">
    <property type="entry name" value="Endo/exonuclease/phosphatase"/>
</dbReference>
<reference evidence="2" key="1">
    <citation type="submission" date="2018-05" db="EMBL/GenBank/DDBJ databases">
        <authorList>
            <person name="Lanie J.A."/>
            <person name="Ng W.-L."/>
            <person name="Kazmierczak K.M."/>
            <person name="Andrzejewski T.M."/>
            <person name="Davidsen T.M."/>
            <person name="Wayne K.J."/>
            <person name="Tettelin H."/>
            <person name="Glass J.I."/>
            <person name="Rusch D."/>
            <person name="Podicherti R."/>
            <person name="Tsui H.-C.T."/>
            <person name="Winkler M.E."/>
        </authorList>
    </citation>
    <scope>NUCLEOTIDE SEQUENCE</scope>
</reference>
<evidence type="ECO:0000313" key="2">
    <source>
        <dbReference type="EMBL" id="SVA86346.1"/>
    </source>
</evidence>
<evidence type="ECO:0000259" key="1">
    <source>
        <dbReference type="Pfam" id="PF19580"/>
    </source>
</evidence>
<dbReference type="GO" id="GO:0003824">
    <property type="term" value="F:catalytic activity"/>
    <property type="evidence" value="ECO:0007669"/>
    <property type="project" value="InterPro"/>
</dbReference>
<dbReference type="SUPFAM" id="SSF56219">
    <property type="entry name" value="DNase I-like"/>
    <property type="match status" value="1"/>
</dbReference>
<dbReference type="InterPro" id="IPR036691">
    <property type="entry name" value="Endo/exonu/phosph_ase_sf"/>
</dbReference>